<dbReference type="AlphaFoldDB" id="A0A937JZU0"/>
<gene>
    <name evidence="3" type="ORF">JL102_05565</name>
</gene>
<feature type="domain" description="PASTA" evidence="2">
    <location>
        <begin position="40"/>
        <end position="107"/>
    </location>
</feature>
<evidence type="ECO:0000313" key="3">
    <source>
        <dbReference type="EMBL" id="MBL3655586.1"/>
    </source>
</evidence>
<dbReference type="InterPro" id="IPR005543">
    <property type="entry name" value="PASTA_dom"/>
</dbReference>
<feature type="transmembrane region" description="Helical" evidence="1">
    <location>
        <begin position="12"/>
        <end position="34"/>
    </location>
</feature>
<dbReference type="CDD" id="cd06577">
    <property type="entry name" value="PASTA_pknB"/>
    <property type="match status" value="2"/>
</dbReference>
<dbReference type="EMBL" id="JAESIY010000002">
    <property type="protein sequence ID" value="MBL3655586.1"/>
    <property type="molecule type" value="Genomic_DNA"/>
</dbReference>
<comment type="caution">
    <text evidence="3">The sequence shown here is derived from an EMBL/GenBank/DDBJ whole genome shotgun (WGS) entry which is preliminary data.</text>
</comment>
<accession>A0A937JZU0</accession>
<evidence type="ECO:0000256" key="1">
    <source>
        <dbReference type="SAM" id="Phobius"/>
    </source>
</evidence>
<keyword evidence="1" id="KW-1133">Transmembrane helix</keyword>
<evidence type="ECO:0000259" key="2">
    <source>
        <dbReference type="PROSITE" id="PS51178"/>
    </source>
</evidence>
<dbReference type="Proteomes" id="UP000659388">
    <property type="component" value="Unassembled WGS sequence"/>
</dbReference>
<dbReference type="SMART" id="SM00740">
    <property type="entry name" value="PASTA"/>
    <property type="match status" value="3"/>
</dbReference>
<name>A0A937JZU0_9BACT</name>
<dbReference type="RefSeq" id="WP_202243249.1">
    <property type="nucleotide sequence ID" value="NZ_JAESIY010000002.1"/>
</dbReference>
<reference evidence="3" key="1">
    <citation type="submission" date="2021-01" db="EMBL/GenBank/DDBJ databases">
        <title>Fulvivirga kasyanovii gen. nov., sp nov., a novel member of the phylum Bacteroidetes isolated from seawater in a mussel farm.</title>
        <authorList>
            <person name="Zhao L.-H."/>
            <person name="Wang Z.-J."/>
        </authorList>
    </citation>
    <scope>NUCLEOTIDE SEQUENCE</scope>
    <source>
        <strain evidence="3">2943</strain>
    </source>
</reference>
<keyword evidence="1" id="KW-0472">Membrane</keyword>
<evidence type="ECO:0000313" key="4">
    <source>
        <dbReference type="Proteomes" id="UP000659388"/>
    </source>
</evidence>
<dbReference type="SUPFAM" id="SSF54184">
    <property type="entry name" value="Penicillin-binding protein 2x (pbp-2x), c-terminal domain"/>
    <property type="match status" value="1"/>
</dbReference>
<keyword evidence="1" id="KW-0812">Transmembrane</keyword>
<keyword evidence="4" id="KW-1185">Reference proteome</keyword>
<protein>
    <submittedName>
        <fullName evidence="3">PASTA domain-containing protein</fullName>
    </submittedName>
</protein>
<dbReference type="Gene3D" id="3.30.10.20">
    <property type="match status" value="3"/>
</dbReference>
<dbReference type="PROSITE" id="PS51178">
    <property type="entry name" value="PASTA"/>
    <property type="match status" value="1"/>
</dbReference>
<proteinExistence type="predicted"/>
<dbReference type="Pfam" id="PF03793">
    <property type="entry name" value="PASTA"/>
    <property type="match status" value="2"/>
</dbReference>
<organism evidence="3 4">
    <name type="scientific">Fulvivirga sediminis</name>
    <dbReference type="NCBI Taxonomy" id="2803949"/>
    <lineage>
        <taxon>Bacteria</taxon>
        <taxon>Pseudomonadati</taxon>
        <taxon>Bacteroidota</taxon>
        <taxon>Cytophagia</taxon>
        <taxon>Cytophagales</taxon>
        <taxon>Fulvivirgaceae</taxon>
        <taxon>Fulvivirga</taxon>
    </lineage>
</organism>
<sequence>MKVQQKSLKDFLIHLVIVAILLLGGTLAFFYMYLPSYTNQGESITVPNLDGISMDEIDDFLTKRNLRYEVNDSTFSEDYPPLTIVKQYPKPGSKVKENRKIFISINRVSPPTVPVPDLVDRSLLNAEAVLKSNELKRGEIIYQPSQFHNLVLDMQMNGEKIEKEDRIPKGSVIDLIVGNGSGTSMFKAPNIVGSELEDATFVILGSNLKIGLIALEGDTTGMKAIVTKQEPFAGSQVNVGDEIDIWISPAETTVE</sequence>